<gene>
    <name evidence="9" type="ORF">MM415B01016_0005</name>
    <name evidence="8" type="ORF">TM448A00494_0035</name>
</gene>
<keyword evidence="3 8" id="KW-0808">Transferase</keyword>
<dbReference type="GO" id="GO:0016020">
    <property type="term" value="C:membrane"/>
    <property type="evidence" value="ECO:0007669"/>
    <property type="project" value="UniProtKB-SubCell"/>
</dbReference>
<dbReference type="PANTHER" id="PTHR43867:SF2">
    <property type="entry name" value="CELLULOSE SYNTHASE CATALYTIC SUBUNIT A [UDP-FORMING]"/>
    <property type="match status" value="1"/>
</dbReference>
<dbReference type="Pfam" id="PF13641">
    <property type="entry name" value="Glyco_tranf_2_3"/>
    <property type="match status" value="1"/>
</dbReference>
<evidence type="ECO:0000256" key="6">
    <source>
        <dbReference type="ARBA" id="ARBA00023136"/>
    </source>
</evidence>
<dbReference type="AlphaFoldDB" id="A0A6H1ZGM9"/>
<evidence type="ECO:0000256" key="5">
    <source>
        <dbReference type="ARBA" id="ARBA00022989"/>
    </source>
</evidence>
<evidence type="ECO:0000256" key="7">
    <source>
        <dbReference type="SAM" id="Phobius"/>
    </source>
</evidence>
<feature type="transmembrane region" description="Helical" evidence="7">
    <location>
        <begin position="220"/>
        <end position="240"/>
    </location>
</feature>
<organism evidence="8">
    <name type="scientific">viral metagenome</name>
    <dbReference type="NCBI Taxonomy" id="1070528"/>
    <lineage>
        <taxon>unclassified sequences</taxon>
        <taxon>metagenomes</taxon>
        <taxon>organismal metagenomes</taxon>
    </lineage>
</organism>
<sequence>MGSAVGLSEPPSFARLAHHSDRLQAHPPATGPSSDRRRIDGRQRLACQLFPELLDWLPLLQRLPLSIDQASWIAALARRNGHSFQFELIDSGLVGEGAFYRALAAELGLGFTERIDPDRLIVNEAAALSLLSRASWHFPVKQEEPDGSTTYLVAPDRLDLGHLRRLVERYPRIRGRLRIVLPKELRRALSVRMRPLLAQHATGDLFDRFPQFSARIVANAWQGFVVGAVLVAVPAATLLAPFEAWTALHIFLSFFFFACVGLRFAALCSPQTHATAPISAVSRARLPTYSVLVALYDEAESVPGLVVALKALDWPRDRLDIKLVCEADDAATLAALGSLDLPRHFEIVRVPVGGPRTKPKALCYALPLASGNYVALYDAEDCPDPSQLIAAFQAFEAAGPDVGCVQAPLEIANWGAGPVARMFGFEYASLFRALLPWLSVRRLLLPLGGTSNHFRRSVLDRIGGWDPFNVTEDADLGVRLARFSYRTQTIACPTVEPAPDNFDTWLPQRTRWFKGWMRLFAASYKPLIIL</sequence>
<protein>
    <submittedName>
        <fullName evidence="8">Putative glycosyltransferase</fullName>
    </submittedName>
</protein>
<dbReference type="EMBL" id="MT141426">
    <property type="protein sequence ID" value="QJA60936.1"/>
    <property type="molecule type" value="Genomic_DNA"/>
</dbReference>
<evidence type="ECO:0000313" key="9">
    <source>
        <dbReference type="EMBL" id="QJA60936.1"/>
    </source>
</evidence>
<dbReference type="InterPro" id="IPR050321">
    <property type="entry name" value="Glycosyltr_2/OpgH_subfam"/>
</dbReference>
<keyword evidence="2" id="KW-0328">Glycosyltransferase</keyword>
<feature type="transmembrane region" description="Helical" evidence="7">
    <location>
        <begin position="247"/>
        <end position="266"/>
    </location>
</feature>
<name>A0A6H1ZGM9_9ZZZZ</name>
<dbReference type="SUPFAM" id="SSF160246">
    <property type="entry name" value="EspE N-terminal domain-like"/>
    <property type="match status" value="1"/>
</dbReference>
<comment type="subcellular location">
    <subcellularLocation>
        <location evidence="1">Membrane</location>
        <topology evidence="1">Multi-pass membrane protein</topology>
    </subcellularLocation>
</comment>
<accession>A0A6H1ZGM9</accession>
<evidence type="ECO:0000313" key="8">
    <source>
        <dbReference type="EMBL" id="QJA46688.1"/>
    </source>
</evidence>
<keyword evidence="6 7" id="KW-0472">Membrane</keyword>
<evidence type="ECO:0000256" key="3">
    <source>
        <dbReference type="ARBA" id="ARBA00022679"/>
    </source>
</evidence>
<dbReference type="SUPFAM" id="SSF53448">
    <property type="entry name" value="Nucleotide-diphospho-sugar transferases"/>
    <property type="match status" value="1"/>
</dbReference>
<evidence type="ECO:0000256" key="2">
    <source>
        <dbReference type="ARBA" id="ARBA00022676"/>
    </source>
</evidence>
<dbReference type="EMBL" id="MT144018">
    <property type="protein sequence ID" value="QJA46688.1"/>
    <property type="molecule type" value="Genomic_DNA"/>
</dbReference>
<dbReference type="Gene3D" id="3.90.550.10">
    <property type="entry name" value="Spore Coat Polysaccharide Biosynthesis Protein SpsA, Chain A"/>
    <property type="match status" value="1"/>
</dbReference>
<keyword evidence="4 7" id="KW-0812">Transmembrane</keyword>
<evidence type="ECO:0000256" key="1">
    <source>
        <dbReference type="ARBA" id="ARBA00004141"/>
    </source>
</evidence>
<dbReference type="PANTHER" id="PTHR43867">
    <property type="entry name" value="CELLULOSE SYNTHASE CATALYTIC SUBUNIT A [UDP-FORMING]"/>
    <property type="match status" value="1"/>
</dbReference>
<dbReference type="GO" id="GO:0016757">
    <property type="term" value="F:glycosyltransferase activity"/>
    <property type="evidence" value="ECO:0007669"/>
    <property type="project" value="UniProtKB-KW"/>
</dbReference>
<keyword evidence="5 7" id="KW-1133">Transmembrane helix</keyword>
<proteinExistence type="predicted"/>
<dbReference type="InterPro" id="IPR037257">
    <property type="entry name" value="T2SS_E_N_sf"/>
</dbReference>
<evidence type="ECO:0000256" key="4">
    <source>
        <dbReference type="ARBA" id="ARBA00022692"/>
    </source>
</evidence>
<reference evidence="8" key="1">
    <citation type="submission" date="2020-03" db="EMBL/GenBank/DDBJ databases">
        <title>The deep terrestrial virosphere.</title>
        <authorList>
            <person name="Holmfeldt K."/>
            <person name="Nilsson E."/>
            <person name="Simone D."/>
            <person name="Lopez-Fernandez M."/>
            <person name="Wu X."/>
            <person name="de Brujin I."/>
            <person name="Lundin D."/>
            <person name="Andersson A."/>
            <person name="Bertilsson S."/>
            <person name="Dopson M."/>
        </authorList>
    </citation>
    <scope>NUCLEOTIDE SEQUENCE</scope>
    <source>
        <strain evidence="9">MM415B01016</strain>
        <strain evidence="8">TM448A00494</strain>
    </source>
</reference>
<dbReference type="InterPro" id="IPR029044">
    <property type="entry name" value="Nucleotide-diphossugar_trans"/>
</dbReference>